<evidence type="ECO:0000313" key="2">
    <source>
        <dbReference type="EMBL" id="KAF3602828.1"/>
    </source>
</evidence>
<reference evidence="2" key="1">
    <citation type="submission" date="2019-12" db="EMBL/GenBank/DDBJ databases">
        <title>Genome sequencing and annotation of Brassica cretica.</title>
        <authorList>
            <person name="Studholme D.J."/>
            <person name="Sarris P."/>
        </authorList>
    </citation>
    <scope>NUCLEOTIDE SEQUENCE</scope>
    <source>
        <strain evidence="2">PFS-109/04</strain>
        <tissue evidence="2">Leaf</tissue>
    </source>
</reference>
<dbReference type="InterPro" id="IPR055294">
    <property type="entry name" value="FBL60-like"/>
</dbReference>
<evidence type="ECO:0000313" key="3">
    <source>
        <dbReference type="Proteomes" id="UP000712600"/>
    </source>
</evidence>
<evidence type="ECO:0000259" key="1">
    <source>
        <dbReference type="SMART" id="SM00579"/>
    </source>
</evidence>
<protein>
    <recommendedName>
        <fullName evidence="1">FBD domain-containing protein</fullName>
    </recommendedName>
</protein>
<gene>
    <name evidence="2" type="ORF">F2Q69_00035735</name>
</gene>
<dbReference type="InterPro" id="IPR006566">
    <property type="entry name" value="FBD"/>
</dbReference>
<dbReference type="EMBL" id="QGKX02000004">
    <property type="protein sequence ID" value="KAF3602828.1"/>
    <property type="molecule type" value="Genomic_DNA"/>
</dbReference>
<dbReference type="PANTHER" id="PTHR31293:SF12">
    <property type="entry name" value="RNI-LIKE SUPERFAMILY PROTEIN"/>
    <property type="match status" value="1"/>
</dbReference>
<dbReference type="SMART" id="SM00579">
    <property type="entry name" value="FBD"/>
    <property type="match status" value="1"/>
</dbReference>
<dbReference type="PANTHER" id="PTHR31293">
    <property type="entry name" value="RNI-LIKE SUPERFAMILY PROTEIN"/>
    <property type="match status" value="1"/>
</dbReference>
<name>A0A8S9SPX3_BRACR</name>
<organism evidence="2 3">
    <name type="scientific">Brassica cretica</name>
    <name type="common">Mustard</name>
    <dbReference type="NCBI Taxonomy" id="69181"/>
    <lineage>
        <taxon>Eukaryota</taxon>
        <taxon>Viridiplantae</taxon>
        <taxon>Streptophyta</taxon>
        <taxon>Embryophyta</taxon>
        <taxon>Tracheophyta</taxon>
        <taxon>Spermatophyta</taxon>
        <taxon>Magnoliopsida</taxon>
        <taxon>eudicotyledons</taxon>
        <taxon>Gunneridae</taxon>
        <taxon>Pentapetalae</taxon>
        <taxon>rosids</taxon>
        <taxon>malvids</taxon>
        <taxon>Brassicales</taxon>
        <taxon>Brassicaceae</taxon>
        <taxon>Brassiceae</taxon>
        <taxon>Brassica</taxon>
    </lineage>
</organism>
<dbReference type="AlphaFoldDB" id="A0A8S9SPX3"/>
<feature type="domain" description="FBD" evidence="1">
    <location>
        <begin position="27"/>
        <end position="102"/>
    </location>
</feature>
<proteinExistence type="predicted"/>
<comment type="caution">
    <text evidence="2">The sequence shown here is derived from an EMBL/GenBank/DDBJ whole genome shotgun (WGS) entry which is preliminary data.</text>
</comment>
<dbReference type="Proteomes" id="UP000712600">
    <property type="component" value="Unassembled WGS sequence"/>
</dbReference>
<accession>A0A8S9SPX3</accession>
<sequence>MGLAHKVTDKCGDVCACILQKKEVGECCLWRCQVKVLEITGYGGSSKELKQMGHFLEKLKRLEIVKVGVQQENNNHDTLSTYGRFHTFTEPTEFSSAMFVTQP</sequence>